<dbReference type="PANTHER" id="PTHR35368:SF1">
    <property type="entry name" value="HYDROPEROXIDE REDUCTASE"/>
    <property type="match status" value="1"/>
</dbReference>
<name>A0ABT2NJR7_9RHOB</name>
<comment type="caution">
    <text evidence="1">The sequence shown here is derived from an EMBL/GenBank/DDBJ whole genome shotgun (WGS) entry which is preliminary data.</text>
</comment>
<reference evidence="2" key="1">
    <citation type="submission" date="2023-07" db="EMBL/GenBank/DDBJ databases">
        <title>Defluviimonas sediminis sp. nov., isolated from mangrove sediment.</title>
        <authorList>
            <person name="Liu L."/>
            <person name="Li J."/>
            <person name="Huang Y."/>
            <person name="Pan J."/>
            <person name="Li M."/>
        </authorList>
    </citation>
    <scope>NUCLEOTIDE SEQUENCE [LARGE SCALE GENOMIC DNA]</scope>
    <source>
        <strain evidence="2">FT324</strain>
    </source>
</reference>
<dbReference type="Proteomes" id="UP001205601">
    <property type="component" value="Unassembled WGS sequence"/>
</dbReference>
<dbReference type="InterPro" id="IPR052924">
    <property type="entry name" value="OsmC/Ohr_hydroprdx_reductase"/>
</dbReference>
<evidence type="ECO:0000313" key="1">
    <source>
        <dbReference type="EMBL" id="MCT8328169.1"/>
    </source>
</evidence>
<dbReference type="PANTHER" id="PTHR35368">
    <property type="entry name" value="HYDROPEROXIDE REDUCTASE"/>
    <property type="match status" value="1"/>
</dbReference>
<dbReference type="SUPFAM" id="SSF82784">
    <property type="entry name" value="OsmC-like"/>
    <property type="match status" value="1"/>
</dbReference>
<evidence type="ECO:0000313" key="2">
    <source>
        <dbReference type="Proteomes" id="UP001205601"/>
    </source>
</evidence>
<dbReference type="InterPro" id="IPR015946">
    <property type="entry name" value="KH_dom-like_a/b"/>
</dbReference>
<dbReference type="InterPro" id="IPR003718">
    <property type="entry name" value="OsmC/Ohr_fam"/>
</dbReference>
<dbReference type="RefSeq" id="WP_261493612.1">
    <property type="nucleotide sequence ID" value="NZ_JAOCQF010000001.1"/>
</dbReference>
<dbReference type="EMBL" id="JAOCQF010000001">
    <property type="protein sequence ID" value="MCT8328169.1"/>
    <property type="molecule type" value="Genomic_DNA"/>
</dbReference>
<keyword evidence="2" id="KW-1185">Reference proteome</keyword>
<organism evidence="1 2">
    <name type="scientific">Albidovulum sediminis</name>
    <dbReference type="NCBI Taxonomy" id="3066345"/>
    <lineage>
        <taxon>Bacteria</taxon>
        <taxon>Pseudomonadati</taxon>
        <taxon>Pseudomonadota</taxon>
        <taxon>Alphaproteobacteria</taxon>
        <taxon>Rhodobacterales</taxon>
        <taxon>Paracoccaceae</taxon>
        <taxon>Albidovulum</taxon>
    </lineage>
</organism>
<protein>
    <submittedName>
        <fullName evidence="1">OsmC family protein</fullName>
    </submittedName>
</protein>
<proteinExistence type="predicted"/>
<sequence length="193" mass="20264">MTTATIEKPARVAMNGVDIPTFVATLGVVGQNPEIAHFTFRASGEWLSGTHSRTSFEGFFGAMGEQKHRQSYAIEGDHPQVLCGADNGVTPVEMLLAALSACLTAGIGNIAAMRQVKLHSVETSIEGDIDLNGILGLDKSVRNGFSGIRATFRIKGEASDEVLEAIVHQSVARSAVFDVLTNGVPVTVAAIAA</sequence>
<dbReference type="InterPro" id="IPR036102">
    <property type="entry name" value="OsmC/Ohrsf"/>
</dbReference>
<dbReference type="Gene3D" id="3.30.300.20">
    <property type="match status" value="1"/>
</dbReference>
<gene>
    <name evidence="1" type="ORF">N5I32_01425</name>
</gene>
<accession>A0ABT2NJR7</accession>
<dbReference type="Pfam" id="PF02566">
    <property type="entry name" value="OsmC"/>
    <property type="match status" value="1"/>
</dbReference>